<sequence>MNDFELTGIQVKDVKLHHNSQLPVEELYVKTRYGQVYVTIQGKRGKTPIITFPDIGLNSKLQFHGFFDFPDNEPLMDSFCCYHINPIGQEENAPTLPTNYVYPTCDQLAETVLDVVNNFNLKGVICFGIGLGANILSRFSLLHPDLVNACVLINCVSSKCGWIEWGYQKWNRWYLGSGQYTEFTNNYLLWHHFGYQTWENNHDLIQTYSEIFSKNNPINLSHLINTYIARTDLGIERPGIENVSKEKRYNFRCNVLNVMGDHSPHDDDVVDTNGRLDPTKSAFVKFADCGGMVLEEQPAKMAEAFRHFLQGLGYVPHLSITRHSLANRQTEQAIRLKQLHHKEDGPLSEETVSLANVPVSFDENTFKNQLA</sequence>
<comment type="caution">
    <text evidence="2">The sequence shown here is derived from an EMBL/GenBank/DDBJ whole genome shotgun (WGS) entry which is preliminary data.</text>
</comment>
<dbReference type="Pfam" id="PF03096">
    <property type="entry name" value="Ndr"/>
    <property type="match status" value="1"/>
</dbReference>
<comment type="similarity">
    <text evidence="1">Belongs to the NDRG family.</text>
</comment>
<name>A0A814BXI3_9BILA</name>
<dbReference type="InterPro" id="IPR004142">
    <property type="entry name" value="NDRG"/>
</dbReference>
<reference evidence="2" key="1">
    <citation type="submission" date="2021-02" db="EMBL/GenBank/DDBJ databases">
        <authorList>
            <person name="Nowell W R."/>
        </authorList>
    </citation>
    <scope>NUCLEOTIDE SEQUENCE</scope>
    <source>
        <strain evidence="2">Ploen Becks lab</strain>
    </source>
</reference>
<evidence type="ECO:0000256" key="1">
    <source>
        <dbReference type="ARBA" id="ARBA00005598"/>
    </source>
</evidence>
<dbReference type="SUPFAM" id="SSF53474">
    <property type="entry name" value="alpha/beta-Hydrolases"/>
    <property type="match status" value="1"/>
</dbReference>
<protein>
    <recommendedName>
        <fullName evidence="4">NDRG3</fullName>
    </recommendedName>
</protein>
<dbReference type="OrthoDB" id="741027at2759"/>
<evidence type="ECO:0000313" key="3">
    <source>
        <dbReference type="Proteomes" id="UP000663879"/>
    </source>
</evidence>
<dbReference type="AlphaFoldDB" id="A0A814BXI3"/>
<dbReference type="Proteomes" id="UP000663879">
    <property type="component" value="Unassembled WGS sequence"/>
</dbReference>
<proteinExistence type="inferred from homology"/>
<dbReference type="PANTHER" id="PTHR11034">
    <property type="entry name" value="N-MYC DOWNSTREAM REGULATED"/>
    <property type="match status" value="1"/>
</dbReference>
<gene>
    <name evidence="2" type="ORF">OXX778_LOCUS13056</name>
</gene>
<dbReference type="EMBL" id="CAJNOC010002449">
    <property type="protein sequence ID" value="CAF0933846.1"/>
    <property type="molecule type" value="Genomic_DNA"/>
</dbReference>
<keyword evidence="3" id="KW-1185">Reference proteome</keyword>
<dbReference type="InterPro" id="IPR029058">
    <property type="entry name" value="AB_hydrolase_fold"/>
</dbReference>
<organism evidence="2 3">
    <name type="scientific">Brachionus calyciflorus</name>
    <dbReference type="NCBI Taxonomy" id="104777"/>
    <lineage>
        <taxon>Eukaryota</taxon>
        <taxon>Metazoa</taxon>
        <taxon>Spiralia</taxon>
        <taxon>Gnathifera</taxon>
        <taxon>Rotifera</taxon>
        <taxon>Eurotatoria</taxon>
        <taxon>Monogononta</taxon>
        <taxon>Pseudotrocha</taxon>
        <taxon>Ploima</taxon>
        <taxon>Brachionidae</taxon>
        <taxon>Brachionus</taxon>
    </lineage>
</organism>
<accession>A0A814BXI3</accession>
<evidence type="ECO:0000313" key="2">
    <source>
        <dbReference type="EMBL" id="CAF0933846.1"/>
    </source>
</evidence>
<evidence type="ECO:0008006" key="4">
    <source>
        <dbReference type="Google" id="ProtNLM"/>
    </source>
</evidence>
<dbReference type="Gene3D" id="3.40.50.1820">
    <property type="entry name" value="alpha/beta hydrolase"/>
    <property type="match status" value="1"/>
</dbReference>